<proteinExistence type="predicted"/>
<evidence type="ECO:0008006" key="5">
    <source>
        <dbReference type="Google" id="ProtNLM"/>
    </source>
</evidence>
<keyword evidence="4" id="KW-1185">Reference proteome</keyword>
<dbReference type="AlphaFoldDB" id="A0A521B5S8"/>
<evidence type="ECO:0000313" key="3">
    <source>
        <dbReference type="EMBL" id="SMO42416.1"/>
    </source>
</evidence>
<organism evidence="3 4">
    <name type="scientific">Chryseobacterium rhizoplanae</name>
    <dbReference type="NCBI Taxonomy" id="1609531"/>
    <lineage>
        <taxon>Bacteria</taxon>
        <taxon>Pseudomonadati</taxon>
        <taxon>Bacteroidota</taxon>
        <taxon>Flavobacteriia</taxon>
        <taxon>Flavobacteriales</taxon>
        <taxon>Weeksellaceae</taxon>
        <taxon>Chryseobacterium group</taxon>
        <taxon>Chryseobacterium</taxon>
    </lineage>
</organism>
<protein>
    <recommendedName>
        <fullName evidence="5">Nitrogen regulatory IIA protein</fullName>
    </recommendedName>
</protein>
<evidence type="ECO:0000256" key="1">
    <source>
        <dbReference type="SAM" id="MobiDB-lite"/>
    </source>
</evidence>
<evidence type="ECO:0000313" key="4">
    <source>
        <dbReference type="Proteomes" id="UP000316916"/>
    </source>
</evidence>
<accession>A0A521B5S8</accession>
<evidence type="ECO:0000256" key="2">
    <source>
        <dbReference type="SAM" id="Phobius"/>
    </source>
</evidence>
<feature type="compositionally biased region" description="Basic and acidic residues" evidence="1">
    <location>
        <begin position="78"/>
        <end position="92"/>
    </location>
</feature>
<keyword evidence="2" id="KW-0812">Transmembrane</keyword>
<name>A0A521B5S8_9FLAO</name>
<dbReference type="EMBL" id="FXTC01000001">
    <property type="protein sequence ID" value="SMO42416.1"/>
    <property type="molecule type" value="Genomic_DNA"/>
</dbReference>
<sequence>MSKRLNANMTRMKKLREKIGRYILRIEDHWNAISVGKQRLMTKVFFGVYVLITVIVIVNICVTTGQRSNTMSINHIDGISKKPTEKGSKHNEIVNSSTKK</sequence>
<feature type="region of interest" description="Disordered" evidence="1">
    <location>
        <begin position="77"/>
        <end position="100"/>
    </location>
</feature>
<gene>
    <name evidence="3" type="ORF">SAMN06265171_101701</name>
</gene>
<keyword evidence="2" id="KW-1133">Transmembrane helix</keyword>
<feature type="transmembrane region" description="Helical" evidence="2">
    <location>
        <begin position="44"/>
        <end position="62"/>
    </location>
</feature>
<keyword evidence="2" id="KW-0472">Membrane</keyword>
<reference evidence="3 4" key="1">
    <citation type="submission" date="2017-05" db="EMBL/GenBank/DDBJ databases">
        <authorList>
            <person name="Varghese N."/>
            <person name="Submissions S."/>
        </authorList>
    </citation>
    <scope>NUCLEOTIDE SEQUENCE [LARGE SCALE GENOMIC DNA]</scope>
    <source>
        <strain evidence="3 4">DSM 29371</strain>
    </source>
</reference>
<dbReference type="Proteomes" id="UP000316916">
    <property type="component" value="Unassembled WGS sequence"/>
</dbReference>